<accession>A0ABU8GHD7</accession>
<dbReference type="InterPro" id="IPR050659">
    <property type="entry name" value="Peptidase_M24B"/>
</dbReference>
<dbReference type="Proteomes" id="UP001365781">
    <property type="component" value="Unassembled WGS sequence"/>
</dbReference>
<organism evidence="2 3">
    <name type="scientific">Streptomyces brasiliscabiei</name>
    <dbReference type="NCBI Taxonomy" id="2736302"/>
    <lineage>
        <taxon>Bacteria</taxon>
        <taxon>Bacillati</taxon>
        <taxon>Actinomycetota</taxon>
        <taxon>Actinomycetes</taxon>
        <taxon>Kitasatosporales</taxon>
        <taxon>Streptomycetaceae</taxon>
        <taxon>Streptomyces</taxon>
    </lineage>
</organism>
<dbReference type="InterPro" id="IPR036005">
    <property type="entry name" value="Creatinase/aminopeptidase-like"/>
</dbReference>
<evidence type="ECO:0000259" key="1">
    <source>
        <dbReference type="Pfam" id="PF00557"/>
    </source>
</evidence>
<feature type="domain" description="Peptidase M24" evidence="1">
    <location>
        <begin position="196"/>
        <end position="404"/>
    </location>
</feature>
<dbReference type="CDD" id="cd01066">
    <property type="entry name" value="APP_MetAP"/>
    <property type="match status" value="1"/>
</dbReference>
<dbReference type="SUPFAM" id="SSF55920">
    <property type="entry name" value="Creatinase/aminopeptidase"/>
    <property type="match status" value="1"/>
</dbReference>
<dbReference type="RefSeq" id="WP_336538374.1">
    <property type="nucleotide sequence ID" value="NZ_JBBAYL010000001.1"/>
</dbReference>
<proteinExistence type="predicted"/>
<protein>
    <submittedName>
        <fullName evidence="2">M24 family metallopeptidase</fullName>
    </submittedName>
</protein>
<dbReference type="PANTHER" id="PTHR46112">
    <property type="entry name" value="AMINOPEPTIDASE"/>
    <property type="match status" value="1"/>
</dbReference>
<dbReference type="Gene3D" id="3.40.350.10">
    <property type="entry name" value="Creatinase/prolidase N-terminal domain"/>
    <property type="match status" value="1"/>
</dbReference>
<dbReference type="PANTHER" id="PTHR46112:SF2">
    <property type="entry name" value="XAA-PRO AMINOPEPTIDASE P-RELATED"/>
    <property type="match status" value="1"/>
</dbReference>
<keyword evidence="3" id="KW-1185">Reference proteome</keyword>
<dbReference type="InterPro" id="IPR000994">
    <property type="entry name" value="Pept_M24"/>
</dbReference>
<comment type="caution">
    <text evidence="2">The sequence shown here is derived from an EMBL/GenBank/DDBJ whole genome shotgun (WGS) entry which is preliminary data.</text>
</comment>
<dbReference type="InterPro" id="IPR029149">
    <property type="entry name" value="Creatin/AminoP/Spt16_N"/>
</dbReference>
<name>A0ABU8GHD7_9ACTN</name>
<dbReference type="Pfam" id="PF00557">
    <property type="entry name" value="Peptidase_M24"/>
    <property type="match status" value="1"/>
</dbReference>
<reference evidence="2 3" key="1">
    <citation type="submission" date="2024-03" db="EMBL/GenBank/DDBJ databases">
        <title>First Report of Pectobacterium brasiliscabiei causing potato scab in china.</title>
        <authorList>
            <person name="Handique U."/>
        </authorList>
    </citation>
    <scope>NUCLEOTIDE SEQUENCE [LARGE SCALE GENOMIC DNA]</scope>
    <source>
        <strain evidence="2 3">ZRIMU1503</strain>
    </source>
</reference>
<gene>
    <name evidence="2" type="ORF">WB403_25910</name>
</gene>
<evidence type="ECO:0000313" key="3">
    <source>
        <dbReference type="Proteomes" id="UP001365781"/>
    </source>
</evidence>
<dbReference type="Gene3D" id="3.90.230.10">
    <property type="entry name" value="Creatinase/methionine aminopeptidase superfamily"/>
    <property type="match status" value="1"/>
</dbReference>
<sequence>MGVVAVAIRTFGPNAVDWEERVDLDRLRKERLARLHTALNGSSLGAVLTFDFANIRYMSATHIGTWAMDKLIRFALLVRGGEPVVWDFGSAARHHQLYNPWLDHGNGKEGGPPTGARAGISTLRGAFHPDAGIAADVAAKIAAELREHGLADEPLGVDIVEMPILAALRAEGIDVVDGQQVFLAARRTKTRDEISLLTQACSMVDAAYEELYGFLRAGVRENECVGLVSKVLYDLGSEYVEGVNAISGERCSPHPHVYSDRLIRPGDPAFFDILHSHLGYRTCYYRTFAVGSASTAQRDAYVRCREYMDAAIALVRPGATTADIVEVWPRAQEFGFPDETAAFALQYGHGVGLSIWEKPIFSRLVSLDHPEVLEEGMVFALETYWPAADGWSAARIEEEIVVTADGCEVITKFPAEELLVAGRRYWTVDGPLNTRREAQSHLNTRANGGT</sequence>
<dbReference type="EMBL" id="JBBAYM010000018">
    <property type="protein sequence ID" value="MEI5612597.1"/>
    <property type="molecule type" value="Genomic_DNA"/>
</dbReference>
<evidence type="ECO:0000313" key="2">
    <source>
        <dbReference type="EMBL" id="MEI5612597.1"/>
    </source>
</evidence>